<accession>A0A316UCY7</accession>
<dbReference type="SUPFAM" id="SSF144091">
    <property type="entry name" value="Rhomboid-like"/>
    <property type="match status" value="1"/>
</dbReference>
<dbReference type="Proteomes" id="UP000245942">
    <property type="component" value="Unassembled WGS sequence"/>
</dbReference>
<name>A0A316UCY7_9BASI</name>
<dbReference type="GeneID" id="37015768"/>
<evidence type="ECO:0000256" key="3">
    <source>
        <dbReference type="ARBA" id="ARBA00022692"/>
    </source>
</evidence>
<protein>
    <recommendedName>
        <fullName evidence="9">Peptidase S54 rhomboid domain-containing protein</fullName>
    </recommendedName>
</protein>
<feature type="domain" description="Peptidase S54 rhomboid" evidence="9">
    <location>
        <begin position="353"/>
        <end position="434"/>
    </location>
</feature>
<gene>
    <name evidence="10" type="ORF">BCV69DRAFT_296685</name>
</gene>
<dbReference type="AlphaFoldDB" id="A0A316UCY7"/>
<keyword evidence="3 8" id="KW-0812">Transmembrane</keyword>
<evidence type="ECO:0000256" key="4">
    <source>
        <dbReference type="ARBA" id="ARBA00022801"/>
    </source>
</evidence>
<evidence type="ECO:0000256" key="6">
    <source>
        <dbReference type="ARBA" id="ARBA00023136"/>
    </source>
</evidence>
<comment type="subcellular location">
    <subcellularLocation>
        <location evidence="1">Membrane</location>
        <topology evidence="1">Multi-pass membrane protein</topology>
    </subcellularLocation>
</comment>
<keyword evidence="6 8" id="KW-0472">Membrane</keyword>
<evidence type="ECO:0000256" key="7">
    <source>
        <dbReference type="SAM" id="MobiDB-lite"/>
    </source>
</evidence>
<feature type="compositionally biased region" description="Polar residues" evidence="7">
    <location>
        <begin position="50"/>
        <end position="67"/>
    </location>
</feature>
<evidence type="ECO:0000259" key="9">
    <source>
        <dbReference type="Pfam" id="PF01694"/>
    </source>
</evidence>
<dbReference type="PANTHER" id="PTHR43731">
    <property type="entry name" value="RHOMBOID PROTEASE"/>
    <property type="match status" value="1"/>
</dbReference>
<dbReference type="Pfam" id="PF01694">
    <property type="entry name" value="Rhomboid"/>
    <property type="match status" value="1"/>
</dbReference>
<dbReference type="RefSeq" id="XP_025349864.1">
    <property type="nucleotide sequence ID" value="XM_025494034.1"/>
</dbReference>
<keyword evidence="11" id="KW-1185">Reference proteome</keyword>
<evidence type="ECO:0000256" key="2">
    <source>
        <dbReference type="ARBA" id="ARBA00009045"/>
    </source>
</evidence>
<keyword evidence="5 8" id="KW-1133">Transmembrane helix</keyword>
<dbReference type="OrthoDB" id="10260614at2759"/>
<dbReference type="InterPro" id="IPR022764">
    <property type="entry name" value="Peptidase_S54_rhomboid_dom"/>
</dbReference>
<dbReference type="EMBL" id="KZ819322">
    <property type="protein sequence ID" value="PWN22704.1"/>
    <property type="molecule type" value="Genomic_DNA"/>
</dbReference>
<keyword evidence="4" id="KW-0378">Hydrolase</keyword>
<proteinExistence type="inferred from homology"/>
<dbReference type="InterPro" id="IPR050925">
    <property type="entry name" value="Rhomboid_protease_S54"/>
</dbReference>
<dbReference type="STRING" id="1684307.A0A316UCY7"/>
<evidence type="ECO:0000256" key="5">
    <source>
        <dbReference type="ARBA" id="ARBA00022989"/>
    </source>
</evidence>
<feature type="transmembrane region" description="Helical" evidence="8">
    <location>
        <begin position="300"/>
        <end position="318"/>
    </location>
</feature>
<evidence type="ECO:0000256" key="8">
    <source>
        <dbReference type="SAM" id="Phobius"/>
    </source>
</evidence>
<feature type="region of interest" description="Disordered" evidence="7">
    <location>
        <begin position="33"/>
        <end position="67"/>
    </location>
</feature>
<dbReference type="GO" id="GO:0016020">
    <property type="term" value="C:membrane"/>
    <property type="evidence" value="ECO:0007669"/>
    <property type="project" value="UniProtKB-SubCell"/>
</dbReference>
<dbReference type="InterPro" id="IPR035952">
    <property type="entry name" value="Rhomboid-like_sf"/>
</dbReference>
<feature type="transmembrane region" description="Helical" evidence="8">
    <location>
        <begin position="91"/>
        <end position="112"/>
    </location>
</feature>
<organism evidence="10 11">
    <name type="scientific">Pseudomicrostroma glucosiphilum</name>
    <dbReference type="NCBI Taxonomy" id="1684307"/>
    <lineage>
        <taxon>Eukaryota</taxon>
        <taxon>Fungi</taxon>
        <taxon>Dikarya</taxon>
        <taxon>Basidiomycota</taxon>
        <taxon>Ustilaginomycotina</taxon>
        <taxon>Exobasidiomycetes</taxon>
        <taxon>Microstromatales</taxon>
        <taxon>Microstromatales incertae sedis</taxon>
        <taxon>Pseudomicrostroma</taxon>
    </lineage>
</organism>
<dbReference type="GO" id="GO:0004252">
    <property type="term" value="F:serine-type endopeptidase activity"/>
    <property type="evidence" value="ECO:0007669"/>
    <property type="project" value="InterPro"/>
</dbReference>
<feature type="transmembrane region" description="Helical" evidence="8">
    <location>
        <begin position="193"/>
        <end position="211"/>
    </location>
</feature>
<reference evidence="10 11" key="1">
    <citation type="journal article" date="2018" name="Mol. Biol. Evol.">
        <title>Broad Genomic Sampling Reveals a Smut Pathogenic Ancestry of the Fungal Clade Ustilaginomycotina.</title>
        <authorList>
            <person name="Kijpornyongpan T."/>
            <person name="Mondo S.J."/>
            <person name="Barry K."/>
            <person name="Sandor L."/>
            <person name="Lee J."/>
            <person name="Lipzen A."/>
            <person name="Pangilinan J."/>
            <person name="LaButti K."/>
            <person name="Hainaut M."/>
            <person name="Henrissat B."/>
            <person name="Grigoriev I.V."/>
            <person name="Spatafora J.W."/>
            <person name="Aime M.C."/>
        </authorList>
    </citation>
    <scope>NUCLEOTIDE SEQUENCE [LARGE SCALE GENOMIC DNA]</scope>
    <source>
        <strain evidence="10 11">MCA 4718</strain>
    </source>
</reference>
<comment type="similarity">
    <text evidence="2">Belongs to the peptidase S54 family.</text>
</comment>
<evidence type="ECO:0000313" key="11">
    <source>
        <dbReference type="Proteomes" id="UP000245942"/>
    </source>
</evidence>
<sequence length="464" mass="50555">MVQRECVRTLPPCRPFAFGVSLSQDRRFATSTTLLAQPRNVDSHGPPGVAQTTEIPTGPAQSQESQDPYFTAADEAYVTSLHAQGKGRGNAFTLAGWGIFAFVAVPLAMGVYSRERAKTLAGQSGGRFGWFSNLSPGQRMEDAWRQELADSFGRVYAGVMKVACNLPTGGQEFVSRQWLDFADWAVNLPTYQLTVLPFIALNTAVFIIWWVPIPAVQVFMSRNFATVTGHKRFFTLFTSAFSHRGPMHFILNQVALLSVGSVALDSVSKLFPIEKVKEAKQGGLLADGWKLPEVDSTAKLLTFFLGAAFVSGGCSWAWRRVRFAQVRTAYQQAVQAGAPAPYRLASSFKGAEGSGSLGSSGVVYGLFTLTAIMHPDSKIGIIFLPQDYALDARTAMTGLLSVDLGMLLTSIITGRSFFIDNVAHLAGAAFGVVWYHSAYLIWEYSRLVDPKKLARRVFGGEQSS</sequence>
<evidence type="ECO:0000256" key="1">
    <source>
        <dbReference type="ARBA" id="ARBA00004141"/>
    </source>
</evidence>
<evidence type="ECO:0000313" key="10">
    <source>
        <dbReference type="EMBL" id="PWN22704.1"/>
    </source>
</evidence>
<feature type="transmembrane region" description="Helical" evidence="8">
    <location>
        <begin position="398"/>
        <end position="418"/>
    </location>
</feature>
<feature type="transmembrane region" description="Helical" evidence="8">
    <location>
        <begin position="424"/>
        <end position="442"/>
    </location>
</feature>
<dbReference type="PANTHER" id="PTHR43731:SF14">
    <property type="entry name" value="PRESENILIN-ASSOCIATED RHOMBOID-LIKE PROTEIN, MITOCHONDRIAL"/>
    <property type="match status" value="1"/>
</dbReference>
<dbReference type="Gene3D" id="1.20.1540.10">
    <property type="entry name" value="Rhomboid-like"/>
    <property type="match status" value="1"/>
</dbReference>